<dbReference type="InterPro" id="IPR013424">
    <property type="entry name" value="Ice-binding_C"/>
</dbReference>
<dbReference type="Proteomes" id="UP001595974">
    <property type="component" value="Unassembled WGS sequence"/>
</dbReference>
<name>A0ABW1AP53_9RHOO</name>
<evidence type="ECO:0000313" key="2">
    <source>
        <dbReference type="EMBL" id="MFC5768951.1"/>
    </source>
</evidence>
<gene>
    <name evidence="2" type="ORF">ACFPTN_06165</name>
</gene>
<dbReference type="Pfam" id="PF07589">
    <property type="entry name" value="PEP-CTERM"/>
    <property type="match status" value="1"/>
</dbReference>
<evidence type="ECO:0000259" key="1">
    <source>
        <dbReference type="Pfam" id="PF07589"/>
    </source>
</evidence>
<dbReference type="NCBIfam" id="TIGR02595">
    <property type="entry name" value="PEP_CTERM"/>
    <property type="match status" value="1"/>
</dbReference>
<reference evidence="3" key="1">
    <citation type="journal article" date="2019" name="Int. J. Syst. Evol. Microbiol.">
        <title>The Global Catalogue of Microorganisms (GCM) 10K type strain sequencing project: providing services to taxonomists for standard genome sequencing and annotation.</title>
        <authorList>
            <consortium name="The Broad Institute Genomics Platform"/>
            <consortium name="The Broad Institute Genome Sequencing Center for Infectious Disease"/>
            <person name="Wu L."/>
            <person name="Ma J."/>
        </authorList>
    </citation>
    <scope>NUCLEOTIDE SEQUENCE [LARGE SCALE GENOMIC DNA]</scope>
    <source>
        <strain evidence="3">SHR3</strain>
    </source>
</reference>
<organism evidence="2 3">
    <name type="scientific">Thauera sinica</name>
    <dbReference type="NCBI Taxonomy" id="2665146"/>
    <lineage>
        <taxon>Bacteria</taxon>
        <taxon>Pseudomonadati</taxon>
        <taxon>Pseudomonadota</taxon>
        <taxon>Betaproteobacteria</taxon>
        <taxon>Rhodocyclales</taxon>
        <taxon>Zoogloeaceae</taxon>
        <taxon>Thauera</taxon>
    </lineage>
</organism>
<proteinExistence type="predicted"/>
<dbReference type="EMBL" id="JBHSOG010000023">
    <property type="protein sequence ID" value="MFC5768951.1"/>
    <property type="molecule type" value="Genomic_DNA"/>
</dbReference>
<feature type="domain" description="Ice-binding protein C-terminal" evidence="1">
    <location>
        <begin position="179"/>
        <end position="203"/>
    </location>
</feature>
<protein>
    <submittedName>
        <fullName evidence="2">PEP-CTERM sorting domain-containing protein</fullName>
    </submittedName>
</protein>
<comment type="caution">
    <text evidence="2">The sequence shown here is derived from an EMBL/GenBank/DDBJ whole genome shotgun (WGS) entry which is preliminary data.</text>
</comment>
<evidence type="ECO:0000313" key="3">
    <source>
        <dbReference type="Proteomes" id="UP001595974"/>
    </source>
</evidence>
<sequence length="206" mass="21871">MAAPAHALVIGEADSAGAFPFGPNAYLGGYYFQQIYSSASFASAIDISQISFYNTATPGGTLNSGAYQIYLSTSTLGVAGFDTTNGVEYPWLDTSWTQVYDGTLPALADGRVDLDLSTTFHYDPNAGSNLVLTVRNATLSSDGTAYLDVDKNVGVTNSRFSAYTYDWNQGLVTGFNVNPVPEPESYALMLAGLGLIGAVARRRIAR</sequence>
<dbReference type="RefSeq" id="WP_198363268.1">
    <property type="nucleotide sequence ID" value="NZ_JBHSOG010000023.1"/>
</dbReference>
<accession>A0ABW1AP53</accession>
<keyword evidence="3" id="KW-1185">Reference proteome</keyword>